<dbReference type="EMBL" id="FOYZ01000012">
    <property type="protein sequence ID" value="SFR97113.1"/>
    <property type="molecule type" value="Genomic_DNA"/>
</dbReference>
<keyword evidence="2" id="KW-1185">Reference proteome</keyword>
<gene>
    <name evidence="1" type="ORF">SAMN05661086_02970</name>
</gene>
<evidence type="ECO:0000313" key="1">
    <source>
        <dbReference type="EMBL" id="SFR97113.1"/>
    </source>
</evidence>
<reference evidence="1 2" key="1">
    <citation type="submission" date="2016-10" db="EMBL/GenBank/DDBJ databases">
        <authorList>
            <person name="de Groot N.N."/>
        </authorList>
    </citation>
    <scope>NUCLEOTIDE SEQUENCE [LARGE SCALE GENOMIC DNA]</scope>
    <source>
        <strain evidence="1 2">743A</strain>
    </source>
</reference>
<accession>A0A1I6L0U6</accession>
<protein>
    <submittedName>
        <fullName evidence="1">Uncharacterized protein</fullName>
    </submittedName>
</protein>
<proteinExistence type="predicted"/>
<name>A0A1I6L0U6_9FIRM</name>
<organism evidence="1 2">
    <name type="scientific">Anaeromicropila populeti</name>
    <dbReference type="NCBI Taxonomy" id="37658"/>
    <lineage>
        <taxon>Bacteria</taxon>
        <taxon>Bacillati</taxon>
        <taxon>Bacillota</taxon>
        <taxon>Clostridia</taxon>
        <taxon>Lachnospirales</taxon>
        <taxon>Lachnospiraceae</taxon>
        <taxon>Anaeromicropila</taxon>
    </lineage>
</organism>
<sequence>MMKVEFERMTLRGNEEISSTLYDTIERFYMSQNDYHRVHGGINETKEDFCKRVFGGKVNTAKTIAVKILKERISENEFCTGRKNYRENILLAEQTAYEFCNNYIGCRYEVMKDILRKAV</sequence>
<dbReference type="AlphaFoldDB" id="A0A1I6L0U6"/>
<dbReference type="RefSeq" id="WP_092562360.1">
    <property type="nucleotide sequence ID" value="NZ_FOYZ01000012.1"/>
</dbReference>
<evidence type="ECO:0000313" key="2">
    <source>
        <dbReference type="Proteomes" id="UP000199659"/>
    </source>
</evidence>
<dbReference type="Proteomes" id="UP000199659">
    <property type="component" value="Unassembled WGS sequence"/>
</dbReference>